<organism evidence="1">
    <name type="scientific">marine sediment metagenome</name>
    <dbReference type="NCBI Taxonomy" id="412755"/>
    <lineage>
        <taxon>unclassified sequences</taxon>
        <taxon>metagenomes</taxon>
        <taxon>ecological metagenomes</taxon>
    </lineage>
</organism>
<dbReference type="InterPro" id="IPR036410">
    <property type="entry name" value="HSP_DnaJ_Cys-rich_dom_sf"/>
</dbReference>
<comment type="caution">
    <text evidence="1">The sequence shown here is derived from an EMBL/GenBank/DDBJ whole genome shotgun (WGS) entry which is preliminary data.</text>
</comment>
<evidence type="ECO:0008006" key="2">
    <source>
        <dbReference type="Google" id="ProtNLM"/>
    </source>
</evidence>
<dbReference type="SUPFAM" id="SSF57938">
    <property type="entry name" value="DnaJ/Hsp40 cysteine-rich domain"/>
    <property type="match status" value="1"/>
</dbReference>
<evidence type="ECO:0000313" key="1">
    <source>
        <dbReference type="EMBL" id="GAH72719.1"/>
    </source>
</evidence>
<accession>X1J2Z2</accession>
<reference evidence="1" key="1">
    <citation type="journal article" date="2014" name="Front. Microbiol.">
        <title>High frequency of phylogenetically diverse reductive dehalogenase-homologous genes in deep subseafloor sedimentary metagenomes.</title>
        <authorList>
            <person name="Kawai M."/>
            <person name="Futagami T."/>
            <person name="Toyoda A."/>
            <person name="Takaki Y."/>
            <person name="Nishi S."/>
            <person name="Hori S."/>
            <person name="Arai W."/>
            <person name="Tsubouchi T."/>
            <person name="Morono Y."/>
            <person name="Uchiyama I."/>
            <person name="Ito T."/>
            <person name="Fujiyama A."/>
            <person name="Inagaki F."/>
            <person name="Takami H."/>
        </authorList>
    </citation>
    <scope>NUCLEOTIDE SEQUENCE</scope>
    <source>
        <strain evidence="1">Expedition CK06-06</strain>
    </source>
</reference>
<protein>
    <recommendedName>
        <fullName evidence="2">CR-type domain-containing protein</fullName>
    </recommendedName>
</protein>
<sequence>MTCPTCHGKGIIKCERCGGNGQIVSILSNITCGVCKGSGQIKCPNCGGKGQVY</sequence>
<dbReference type="AlphaFoldDB" id="X1J2Z2"/>
<name>X1J2Z2_9ZZZZ</name>
<proteinExistence type="predicted"/>
<dbReference type="Gene3D" id="6.20.20.10">
    <property type="match status" value="1"/>
</dbReference>
<dbReference type="EMBL" id="BARU01035234">
    <property type="protein sequence ID" value="GAH72719.1"/>
    <property type="molecule type" value="Genomic_DNA"/>
</dbReference>
<gene>
    <name evidence="1" type="ORF">S03H2_55183</name>
</gene>